<evidence type="ECO:0000313" key="3">
    <source>
        <dbReference type="Proteomes" id="UP000010809"/>
    </source>
</evidence>
<accession>L0DZA1</accession>
<dbReference type="PATRIC" id="fig|1255043.3.peg.2680"/>
<dbReference type="STRING" id="1255043.TVNIR_2654"/>
<feature type="transmembrane region" description="Helical" evidence="1">
    <location>
        <begin position="150"/>
        <end position="172"/>
    </location>
</feature>
<organism evidence="2 3">
    <name type="scientific">Thioalkalivibrio nitratireducens (strain DSM 14787 / UNIQEM 213 / ALEN2)</name>
    <dbReference type="NCBI Taxonomy" id="1255043"/>
    <lineage>
        <taxon>Bacteria</taxon>
        <taxon>Pseudomonadati</taxon>
        <taxon>Pseudomonadota</taxon>
        <taxon>Gammaproteobacteria</taxon>
        <taxon>Chromatiales</taxon>
        <taxon>Ectothiorhodospiraceae</taxon>
        <taxon>Thioalkalivibrio</taxon>
    </lineage>
</organism>
<proteinExistence type="predicted"/>
<keyword evidence="1" id="KW-0812">Transmembrane</keyword>
<evidence type="ECO:0000313" key="2">
    <source>
        <dbReference type="EMBL" id="AGA34295.1"/>
    </source>
</evidence>
<dbReference type="HOGENOM" id="CLU_128121_0_0_6"/>
<evidence type="ECO:0000256" key="1">
    <source>
        <dbReference type="SAM" id="Phobius"/>
    </source>
</evidence>
<dbReference type="eggNOG" id="ENOG502ZSF9">
    <property type="taxonomic scope" value="Bacteria"/>
</dbReference>
<keyword evidence="1" id="KW-1133">Transmembrane helix</keyword>
<gene>
    <name evidence="2" type="ordered locus">TVNIR_2654</name>
</gene>
<dbReference type="EMBL" id="CP003989">
    <property type="protein sequence ID" value="AGA34295.1"/>
    <property type="molecule type" value="Genomic_DNA"/>
</dbReference>
<reference evidence="2" key="1">
    <citation type="submission" date="2015-12" db="EMBL/GenBank/DDBJ databases">
        <authorList>
            <person name="Tikhonova T.V."/>
            <person name="Pavlov A.R."/>
            <person name="Beletsky A.V."/>
            <person name="Mardanov A.V."/>
            <person name="Sorokin D.Y."/>
            <person name="Ravin N.V."/>
            <person name="Popov V.O."/>
        </authorList>
    </citation>
    <scope>NUCLEOTIDE SEQUENCE</scope>
    <source>
        <strain evidence="2">DSM 14787</strain>
    </source>
</reference>
<evidence type="ECO:0008006" key="4">
    <source>
        <dbReference type="Google" id="ProtNLM"/>
    </source>
</evidence>
<feature type="transmembrane region" description="Helical" evidence="1">
    <location>
        <begin position="118"/>
        <end position="138"/>
    </location>
</feature>
<dbReference type="KEGG" id="tni:TVNIR_2654"/>
<feature type="transmembrane region" description="Helical" evidence="1">
    <location>
        <begin position="54"/>
        <end position="74"/>
    </location>
</feature>
<keyword evidence="3" id="KW-1185">Reference proteome</keyword>
<dbReference type="Proteomes" id="UP000010809">
    <property type="component" value="Chromosome"/>
</dbReference>
<feature type="transmembrane region" description="Helical" evidence="1">
    <location>
        <begin position="29"/>
        <end position="48"/>
    </location>
</feature>
<feature type="transmembrane region" description="Helical" evidence="1">
    <location>
        <begin position="86"/>
        <end position="106"/>
    </location>
</feature>
<dbReference type="AlphaFoldDB" id="L0DZA1"/>
<sequence>MSLATVVPMLNVLRLRGGPQELPADHGVLVFWMGASMVSGILVAAPLHGLTASVFLSALDLALLYLFVLTLLGLQGLTGRWLQTYTAMVGVSALLGLVMSGLLWLFPPDFEAEQVSTGGGVAYLGLVVWLLLVFGHILQQALNLGSRMTGVVIALGFLIVSSVVTQFALGIATV</sequence>
<dbReference type="RefSeq" id="WP_015259406.1">
    <property type="nucleotide sequence ID" value="NC_019902.2"/>
</dbReference>
<name>L0DZA1_THIND</name>
<keyword evidence="1" id="KW-0472">Membrane</keyword>
<protein>
    <recommendedName>
        <fullName evidence="4">Yip1 domain-containing protein</fullName>
    </recommendedName>
</protein>